<dbReference type="Pfam" id="PF13568">
    <property type="entry name" value="OMP_b-brl_2"/>
    <property type="match status" value="1"/>
</dbReference>
<protein>
    <recommendedName>
        <fullName evidence="2">Outer membrane protein beta-barrel domain-containing protein</fullName>
    </recommendedName>
</protein>
<feature type="signal peptide" evidence="1">
    <location>
        <begin position="1"/>
        <end position="19"/>
    </location>
</feature>
<reference evidence="4" key="1">
    <citation type="submission" date="2009-08" db="EMBL/GenBank/DDBJ databases">
        <title>The complete genome of Chitinophaga pinensis DSM 2588.</title>
        <authorList>
            <consortium name="US DOE Joint Genome Institute (JGI-PGF)"/>
            <person name="Lucas S."/>
            <person name="Copeland A."/>
            <person name="Lapidus A."/>
            <person name="Glavina del Rio T."/>
            <person name="Dalin E."/>
            <person name="Tice H."/>
            <person name="Bruce D."/>
            <person name="Goodwin L."/>
            <person name="Pitluck S."/>
            <person name="Kyrpides N."/>
            <person name="Mavromatis K."/>
            <person name="Ivanova N."/>
            <person name="Mikhailova N."/>
            <person name="Sims D."/>
            <person name="Meinche L."/>
            <person name="Brettin T."/>
            <person name="Detter J.C."/>
            <person name="Han C."/>
            <person name="Larimer F."/>
            <person name="Land M."/>
            <person name="Hauser L."/>
            <person name="Markowitz V."/>
            <person name="Cheng J.-F."/>
            <person name="Hugenholtz P."/>
            <person name="Woyke T."/>
            <person name="Wu D."/>
            <person name="Spring S."/>
            <person name="Klenk H.-P."/>
            <person name="Eisen J.A."/>
        </authorList>
    </citation>
    <scope>NUCLEOTIDE SEQUENCE [LARGE SCALE GENOMIC DNA]</scope>
    <source>
        <strain evidence="4">ATCC 43595 / DSM 2588 / LMG 13176 / NBRC 15968 / NCIMB 11800 / UQM 2034</strain>
    </source>
</reference>
<dbReference type="KEGG" id="cpi:Cpin_7138"/>
<evidence type="ECO:0000259" key="2">
    <source>
        <dbReference type="Pfam" id="PF13568"/>
    </source>
</evidence>
<evidence type="ECO:0000313" key="3">
    <source>
        <dbReference type="EMBL" id="ACU64539.1"/>
    </source>
</evidence>
<dbReference type="RefSeq" id="WP_012794702.1">
    <property type="nucleotide sequence ID" value="NC_013132.1"/>
</dbReference>
<name>A0A979GBK5_CHIPD</name>
<dbReference type="AlphaFoldDB" id="A0A979GBK5"/>
<proteinExistence type="predicted"/>
<keyword evidence="1" id="KW-0732">Signal</keyword>
<dbReference type="EMBL" id="CP001699">
    <property type="protein sequence ID" value="ACU64539.1"/>
    <property type="molecule type" value="Genomic_DNA"/>
</dbReference>
<evidence type="ECO:0000256" key="1">
    <source>
        <dbReference type="SAM" id="SignalP"/>
    </source>
</evidence>
<dbReference type="OrthoDB" id="1011748at2"/>
<reference evidence="3 4" key="2">
    <citation type="journal article" date="2010" name="Stand. Genomic Sci.">
        <title>Complete genome sequence of Chitinophaga pinensis type strain (UQM 2034).</title>
        <authorList>
            <person name="Glavina Del Rio T."/>
            <person name="Abt B."/>
            <person name="Spring S."/>
            <person name="Lapidus A."/>
            <person name="Nolan M."/>
            <person name="Tice H."/>
            <person name="Copeland A."/>
            <person name="Cheng J.F."/>
            <person name="Chen F."/>
            <person name="Bruce D."/>
            <person name="Goodwin L."/>
            <person name="Pitluck S."/>
            <person name="Ivanova N."/>
            <person name="Mavromatis K."/>
            <person name="Mikhailova N."/>
            <person name="Pati A."/>
            <person name="Chen A."/>
            <person name="Palaniappan K."/>
            <person name="Land M."/>
            <person name="Hauser L."/>
            <person name="Chang Y.J."/>
            <person name="Jeffries C.D."/>
            <person name="Chain P."/>
            <person name="Saunders E."/>
            <person name="Detter J.C."/>
            <person name="Brettin T."/>
            <person name="Rohde M."/>
            <person name="Goker M."/>
            <person name="Bristow J."/>
            <person name="Eisen J.A."/>
            <person name="Markowitz V."/>
            <person name="Hugenholtz P."/>
            <person name="Kyrpides N.C."/>
            <person name="Klenk H.P."/>
            <person name="Lucas S."/>
        </authorList>
    </citation>
    <scope>NUCLEOTIDE SEQUENCE [LARGE SCALE GENOMIC DNA]</scope>
    <source>
        <strain evidence="4">ATCC 43595 / DSM 2588 / LMG 13176 / NBRC 15968 / NCIMB 11800 / UQM 2034</strain>
    </source>
</reference>
<evidence type="ECO:0000313" key="4">
    <source>
        <dbReference type="Proteomes" id="UP000002215"/>
    </source>
</evidence>
<accession>A0A979GBK5</accession>
<dbReference type="InterPro" id="IPR025665">
    <property type="entry name" value="Beta-barrel_OMP_2"/>
</dbReference>
<gene>
    <name evidence="3" type="ordered locus">Cpin_7138</name>
</gene>
<feature type="domain" description="Outer membrane protein beta-barrel" evidence="2">
    <location>
        <begin position="20"/>
        <end position="208"/>
    </location>
</feature>
<organism evidence="3 4">
    <name type="scientific">Chitinophaga pinensis (strain ATCC 43595 / DSM 2588 / LMG 13176 / NBRC 15968 / NCIMB 11800 / UQM 2034)</name>
    <dbReference type="NCBI Taxonomy" id="485918"/>
    <lineage>
        <taxon>Bacteria</taxon>
        <taxon>Pseudomonadati</taxon>
        <taxon>Bacteroidota</taxon>
        <taxon>Chitinophagia</taxon>
        <taxon>Chitinophagales</taxon>
        <taxon>Chitinophagaceae</taxon>
        <taxon>Chitinophaga</taxon>
    </lineage>
</organism>
<feature type="chain" id="PRO_5038123083" description="Outer membrane protein beta-barrel domain-containing protein" evidence="1">
    <location>
        <begin position="20"/>
        <end position="238"/>
    </location>
</feature>
<dbReference type="Proteomes" id="UP000002215">
    <property type="component" value="Chromosome"/>
</dbReference>
<sequence length="238" mass="26690">MKKITLLALLAMGISAAHAQTRYGITAGFLHSSTHVSYKDGSTAPSESMKKNFYPEWQAGIIADIQLTSRLYLQPQLQVTIKGKSKYINTDIDPSVRRVDTRFRNTSLELPVNLVYKYPLGKGKLIGGGGGYIARGLGGRSRVTYYFRDGHEMVYKYGLKFKSDVSQEDEAQYNGYSRPIDLGLNFVTGYELKNGLAFKLNYSLGLKDKTPTYTREVSTKSKDRYFAATVSYLINRKA</sequence>